<dbReference type="InterPro" id="IPR012341">
    <property type="entry name" value="6hp_glycosidase-like_sf"/>
</dbReference>
<sequence>MNRRHFLAGSTATAAVVALPHAVSAAAPAGPAPTFATANSRWQVAYDKALAVLATNVRVMPYVDAPVLIEGATYQGIWQECGPHEALVYRHWRPDVARNSHTTFFDLQRANGQMPANNKIIETGFGQIQMVVPIAATAWELARATGDDALLAQAYRACSAWDDWLVRFRNTRGTGLIEGFCTYDTGHDNSPRWAGLPNQCPNKNAAVHHPLPALPRLCPDLSATVFGGRRALAAMARALGKATEADRWEERADVIRHLILTRLYDAGDAAFYDRDPQEAFVRVRSDVISRVCGEHVVDQAMFDTIWQRQLGNPKAFWATVPLTSIALDDPGFVRPIPANSWGGASQALTALRAGRWFDHYRRSADFTTMMNAWCDAIQADPSMRQQLDPLTGRFTQADQAGYSPAALVMVDYTWRLVGVRQEGATIHWNVRPHHAAARGTRLARTMDNGWLATIDYDGEGATLTLAGKTVARVNGGAVRLVTAADGQLLSLRGIETTRQRPTLRLPGRPPRRLDIVANRDLPPEPA</sequence>
<protein>
    <recommendedName>
        <fullName evidence="2">Mannosylglycerate hydrolase MGH1-like glycoside hydrolase domain-containing protein</fullName>
    </recommendedName>
</protein>
<keyword evidence="4" id="KW-1185">Reference proteome</keyword>
<dbReference type="SUPFAM" id="SSF48208">
    <property type="entry name" value="Six-hairpin glycosidases"/>
    <property type="match status" value="1"/>
</dbReference>
<dbReference type="Gene3D" id="1.50.10.10">
    <property type="match status" value="1"/>
</dbReference>
<dbReference type="Pfam" id="PF10518">
    <property type="entry name" value="TAT_signal"/>
    <property type="match status" value="1"/>
</dbReference>
<name>A0ABP7EX06_9SPHN</name>
<evidence type="ECO:0000259" key="2">
    <source>
        <dbReference type="Pfam" id="PF22422"/>
    </source>
</evidence>
<organism evidence="3 4">
    <name type="scientific">Sphingomonas cynarae</name>
    <dbReference type="NCBI Taxonomy" id="930197"/>
    <lineage>
        <taxon>Bacteria</taxon>
        <taxon>Pseudomonadati</taxon>
        <taxon>Pseudomonadota</taxon>
        <taxon>Alphaproteobacteria</taxon>
        <taxon>Sphingomonadales</taxon>
        <taxon>Sphingomonadaceae</taxon>
        <taxon>Sphingomonas</taxon>
    </lineage>
</organism>
<keyword evidence="1" id="KW-0732">Signal</keyword>
<evidence type="ECO:0000256" key="1">
    <source>
        <dbReference type="SAM" id="SignalP"/>
    </source>
</evidence>
<dbReference type="InterPro" id="IPR006311">
    <property type="entry name" value="TAT_signal"/>
</dbReference>
<feature type="signal peptide" evidence="1">
    <location>
        <begin position="1"/>
        <end position="25"/>
    </location>
</feature>
<proteinExistence type="predicted"/>
<comment type="caution">
    <text evidence="3">The sequence shown here is derived from an EMBL/GenBank/DDBJ whole genome shotgun (WGS) entry which is preliminary data.</text>
</comment>
<dbReference type="PROSITE" id="PS51318">
    <property type="entry name" value="TAT"/>
    <property type="match status" value="1"/>
</dbReference>
<reference evidence="4" key="1">
    <citation type="journal article" date="2019" name="Int. J. Syst. Evol. Microbiol.">
        <title>The Global Catalogue of Microorganisms (GCM) 10K type strain sequencing project: providing services to taxonomists for standard genome sequencing and annotation.</title>
        <authorList>
            <consortium name="The Broad Institute Genomics Platform"/>
            <consortium name="The Broad Institute Genome Sequencing Center for Infectious Disease"/>
            <person name="Wu L."/>
            <person name="Ma J."/>
        </authorList>
    </citation>
    <scope>NUCLEOTIDE SEQUENCE [LARGE SCALE GENOMIC DNA]</scope>
    <source>
        <strain evidence="4">JCM 17498</strain>
    </source>
</reference>
<dbReference type="Proteomes" id="UP001500523">
    <property type="component" value="Unassembled WGS sequence"/>
</dbReference>
<feature type="chain" id="PRO_5045079982" description="Mannosylglycerate hydrolase MGH1-like glycoside hydrolase domain-containing protein" evidence="1">
    <location>
        <begin position="26"/>
        <end position="526"/>
    </location>
</feature>
<dbReference type="RefSeq" id="WP_344694771.1">
    <property type="nucleotide sequence ID" value="NZ_BAABBF010000014.1"/>
</dbReference>
<dbReference type="Pfam" id="PF22422">
    <property type="entry name" value="MGH1-like_GH"/>
    <property type="match status" value="1"/>
</dbReference>
<accession>A0ABP7EX06</accession>
<gene>
    <name evidence="3" type="ORF">GCM10022268_36000</name>
</gene>
<dbReference type="InterPro" id="IPR054491">
    <property type="entry name" value="MGH1-like_GH"/>
</dbReference>
<dbReference type="InterPro" id="IPR008928">
    <property type="entry name" value="6-hairpin_glycosidase_sf"/>
</dbReference>
<dbReference type="InterPro" id="IPR019546">
    <property type="entry name" value="TAT_signal_bac_arc"/>
</dbReference>
<dbReference type="EMBL" id="BAABBF010000014">
    <property type="protein sequence ID" value="GAA3724793.1"/>
    <property type="molecule type" value="Genomic_DNA"/>
</dbReference>
<evidence type="ECO:0000313" key="3">
    <source>
        <dbReference type="EMBL" id="GAA3724793.1"/>
    </source>
</evidence>
<feature type="domain" description="Mannosylglycerate hydrolase MGH1-like glycoside hydrolase" evidence="2">
    <location>
        <begin position="77"/>
        <end position="396"/>
    </location>
</feature>
<evidence type="ECO:0000313" key="4">
    <source>
        <dbReference type="Proteomes" id="UP001500523"/>
    </source>
</evidence>